<dbReference type="PIRSF" id="PIRSF036915">
    <property type="entry name" value="Trnald_Bac_Plnt"/>
    <property type="match status" value="1"/>
</dbReference>
<evidence type="ECO:0000256" key="4">
    <source>
        <dbReference type="ARBA" id="ARBA00008426"/>
    </source>
</evidence>
<dbReference type="PANTHER" id="PTHR10683">
    <property type="entry name" value="TRANSALDOLASE"/>
    <property type="match status" value="1"/>
</dbReference>
<keyword evidence="9 10" id="KW-0704">Schiff base</keyword>
<keyword evidence="8 10" id="KW-0570">Pentose shunt</keyword>
<dbReference type="InterPro" id="IPR013785">
    <property type="entry name" value="Aldolase_TIM"/>
</dbReference>
<evidence type="ECO:0000313" key="12">
    <source>
        <dbReference type="Proteomes" id="UP000192726"/>
    </source>
</evidence>
<dbReference type="EMBL" id="CP020569">
    <property type="protein sequence ID" value="ARF58368.1"/>
    <property type="molecule type" value="Genomic_DNA"/>
</dbReference>
<evidence type="ECO:0000256" key="10">
    <source>
        <dbReference type="HAMAP-Rule" id="MF_00493"/>
    </source>
</evidence>
<dbReference type="SUPFAM" id="SSF51569">
    <property type="entry name" value="Aldolase"/>
    <property type="match status" value="1"/>
</dbReference>
<dbReference type="GO" id="GO:0005975">
    <property type="term" value="P:carbohydrate metabolic process"/>
    <property type="evidence" value="ECO:0007669"/>
    <property type="project" value="InterPro"/>
</dbReference>
<protein>
    <recommendedName>
        <fullName evidence="5 10">Transaldolase</fullName>
        <ecNumber evidence="5 10">2.2.1.2</ecNumber>
    </recommendedName>
</protein>
<reference evidence="11 12" key="1">
    <citation type="submission" date="2017-04" db="EMBL/GenBank/DDBJ databases">
        <title>Complete Genome Sequence of Streptomyces gilvosporeus F607, a Capable Producer of Natamycin.</title>
        <authorList>
            <person name="Zong G."/>
            <person name="Zhong C."/>
            <person name="Fu J."/>
            <person name="Qin R."/>
            <person name="Cao G."/>
        </authorList>
    </citation>
    <scope>NUCLEOTIDE SEQUENCE [LARGE SCALE GENOMIC DNA]</scope>
    <source>
        <strain evidence="11 12">F607</strain>
    </source>
</reference>
<dbReference type="GO" id="GO:0005737">
    <property type="term" value="C:cytoplasm"/>
    <property type="evidence" value="ECO:0007669"/>
    <property type="project" value="UniProtKB-SubCell"/>
</dbReference>
<dbReference type="GO" id="GO:0006098">
    <property type="term" value="P:pentose-phosphate shunt"/>
    <property type="evidence" value="ECO:0007669"/>
    <property type="project" value="UniProtKB-UniRule"/>
</dbReference>
<dbReference type="InterPro" id="IPR001585">
    <property type="entry name" value="TAL/FSA"/>
</dbReference>
<comment type="catalytic activity">
    <reaction evidence="10">
        <text>D-sedoheptulose 7-phosphate + D-glyceraldehyde 3-phosphate = D-erythrose 4-phosphate + beta-D-fructose 6-phosphate</text>
        <dbReference type="Rhea" id="RHEA:17053"/>
        <dbReference type="ChEBI" id="CHEBI:16897"/>
        <dbReference type="ChEBI" id="CHEBI:57483"/>
        <dbReference type="ChEBI" id="CHEBI:57634"/>
        <dbReference type="ChEBI" id="CHEBI:59776"/>
        <dbReference type="EC" id="2.2.1.2"/>
    </reaction>
</comment>
<name>A0A1V0U003_9ACTN</name>
<keyword evidence="6 10" id="KW-0963">Cytoplasm</keyword>
<dbReference type="EC" id="2.2.1.2" evidence="5 10"/>
<evidence type="ECO:0000256" key="9">
    <source>
        <dbReference type="ARBA" id="ARBA00023270"/>
    </source>
</evidence>
<gene>
    <name evidence="10" type="primary">tal</name>
    <name evidence="11" type="ORF">B1H19_33030</name>
</gene>
<proteinExistence type="inferred from homology"/>
<dbReference type="PANTHER" id="PTHR10683:SF31">
    <property type="entry name" value="TRANSALDOLASE"/>
    <property type="match status" value="1"/>
</dbReference>
<sequence length="378" mass="40655">MVREEENSRVGTVLTDLVHEGVAVWLDGVNRQSLEDGSLRRRAMNACVSGAVLSLRELAREVQEGTAYQDQIDLLGERGVSAEEAVRALHSYDARWACDVLRPVFASTGEVDGWVSAELDPRLADDARASIAAARALALGVNRPNLLVKVPSTVSGLEVLSGCVAEGIGVDTGPLYSVQRYNEVVEAYFDGLERAFAAGRSPGGSSVASFSAARLEDAVDAQLDEAAEDAAAVLRGRSAPALAQAAYTVYEDWLGTERWRQLRARGARPQRLVWLSATAPGPEAASVRRVEELVAWGTIHALPEPTLSAVDRLGRLRGDTLSGESDASDAVLSALRQQGINMEQLAEDLTATELREGVHDQLELIGTLQARWSGRPHR</sequence>
<evidence type="ECO:0000256" key="5">
    <source>
        <dbReference type="ARBA" id="ARBA00013151"/>
    </source>
</evidence>
<evidence type="ECO:0000256" key="2">
    <source>
        <dbReference type="ARBA" id="ARBA00004496"/>
    </source>
</evidence>
<keyword evidence="7 10" id="KW-0808">Transferase</keyword>
<accession>A0A1V0U003</accession>
<dbReference type="Proteomes" id="UP000192726">
    <property type="component" value="Chromosome"/>
</dbReference>
<dbReference type="HAMAP" id="MF_00493">
    <property type="entry name" value="Transaldolase_2"/>
    <property type="match status" value="1"/>
</dbReference>
<dbReference type="InterPro" id="IPR004732">
    <property type="entry name" value="Transaldolase_2"/>
</dbReference>
<feature type="active site" description="Schiff-base intermediate with substrate" evidence="10">
    <location>
        <position position="149"/>
    </location>
</feature>
<dbReference type="UniPathway" id="UPA00115">
    <property type="reaction ID" value="UER00414"/>
</dbReference>
<evidence type="ECO:0000256" key="8">
    <source>
        <dbReference type="ARBA" id="ARBA00023126"/>
    </source>
</evidence>
<evidence type="ECO:0000256" key="3">
    <source>
        <dbReference type="ARBA" id="ARBA00004857"/>
    </source>
</evidence>
<comment type="pathway">
    <text evidence="3 10">Carbohydrate degradation; pentose phosphate pathway; D-glyceraldehyde 3-phosphate and beta-D-fructose 6-phosphate from D-ribose 5-phosphate and D-xylulose 5-phosphate (non-oxidative stage): step 2/3.</text>
</comment>
<comment type="function">
    <text evidence="1 10">Transaldolase is important for the balance of metabolites in the pentose-phosphate pathway.</text>
</comment>
<comment type="similarity">
    <text evidence="4 10">Belongs to the transaldolase family. Type 2 subfamily.</text>
</comment>
<dbReference type="KEGG" id="sgv:B1H19_33030"/>
<comment type="subcellular location">
    <subcellularLocation>
        <location evidence="2 10">Cytoplasm</location>
    </subcellularLocation>
</comment>
<evidence type="ECO:0000256" key="6">
    <source>
        <dbReference type="ARBA" id="ARBA00022490"/>
    </source>
</evidence>
<dbReference type="Pfam" id="PF00923">
    <property type="entry name" value="TAL_FSA"/>
    <property type="match status" value="1"/>
</dbReference>
<keyword evidence="12" id="KW-1185">Reference proteome</keyword>
<dbReference type="AlphaFoldDB" id="A0A1V0U003"/>
<evidence type="ECO:0000256" key="1">
    <source>
        <dbReference type="ARBA" id="ARBA00003518"/>
    </source>
</evidence>
<dbReference type="GO" id="GO:0004801">
    <property type="term" value="F:transaldolase activity"/>
    <property type="evidence" value="ECO:0007669"/>
    <property type="project" value="UniProtKB-UniRule"/>
</dbReference>
<organism evidence="11 12">
    <name type="scientific">Streptomyces gilvosporeus</name>
    <dbReference type="NCBI Taxonomy" id="553510"/>
    <lineage>
        <taxon>Bacteria</taxon>
        <taxon>Bacillati</taxon>
        <taxon>Actinomycetota</taxon>
        <taxon>Actinomycetes</taxon>
        <taxon>Kitasatosporales</taxon>
        <taxon>Streptomycetaceae</taxon>
        <taxon>Streptomyces</taxon>
    </lineage>
</organism>
<evidence type="ECO:0000256" key="7">
    <source>
        <dbReference type="ARBA" id="ARBA00022679"/>
    </source>
</evidence>
<evidence type="ECO:0000313" key="11">
    <source>
        <dbReference type="EMBL" id="ARF58368.1"/>
    </source>
</evidence>
<dbReference type="Gene3D" id="3.20.20.70">
    <property type="entry name" value="Aldolase class I"/>
    <property type="match status" value="1"/>
</dbReference>
<dbReference type="STRING" id="553510.B1H19_33030"/>